<comment type="cofactor">
    <cofactor evidence="7">
        <name>Zn(2+)</name>
        <dbReference type="ChEBI" id="CHEBI:29105"/>
    </cofactor>
    <text evidence="7">Binds 1 zinc ion.</text>
</comment>
<dbReference type="Pfam" id="PF01432">
    <property type="entry name" value="Peptidase_M3"/>
    <property type="match status" value="1"/>
</dbReference>
<dbReference type="GO" id="GO:0005758">
    <property type="term" value="C:mitochondrial intermembrane space"/>
    <property type="evidence" value="ECO:0007669"/>
    <property type="project" value="TreeGrafter"/>
</dbReference>
<keyword evidence="5 7" id="KW-0862">Zinc</keyword>
<evidence type="ECO:0000256" key="3">
    <source>
        <dbReference type="ARBA" id="ARBA00022723"/>
    </source>
</evidence>
<comment type="similarity">
    <text evidence="1 7">Belongs to the peptidase M3 family.</text>
</comment>
<dbReference type="GO" id="GO:0006508">
    <property type="term" value="P:proteolysis"/>
    <property type="evidence" value="ECO:0007669"/>
    <property type="project" value="UniProtKB-KW"/>
</dbReference>
<protein>
    <recommendedName>
        <fullName evidence="8">Peptidase M3A/M3B catalytic domain-containing protein</fullName>
    </recommendedName>
</protein>
<evidence type="ECO:0000256" key="7">
    <source>
        <dbReference type="RuleBase" id="RU003435"/>
    </source>
</evidence>
<comment type="caution">
    <text evidence="9">The sequence shown here is derived from an EMBL/GenBank/DDBJ whole genome shotgun (WGS) entry which is preliminary data.</text>
</comment>
<dbReference type="PANTHER" id="PTHR11804:SF84">
    <property type="entry name" value="SACCHAROLYSIN"/>
    <property type="match status" value="1"/>
</dbReference>
<dbReference type="GO" id="GO:0046872">
    <property type="term" value="F:metal ion binding"/>
    <property type="evidence" value="ECO:0007669"/>
    <property type="project" value="UniProtKB-UniRule"/>
</dbReference>
<name>A0A8J2JZ73_9HEXA</name>
<gene>
    <name evidence="9" type="ORF">AFUS01_LOCUS13697</name>
</gene>
<dbReference type="PANTHER" id="PTHR11804">
    <property type="entry name" value="PROTEASE M3 THIMET OLIGOPEPTIDASE-RELATED"/>
    <property type="match status" value="1"/>
</dbReference>
<evidence type="ECO:0000256" key="1">
    <source>
        <dbReference type="ARBA" id="ARBA00006040"/>
    </source>
</evidence>
<dbReference type="EMBL" id="CAJVCH010112635">
    <property type="protein sequence ID" value="CAG7724695.1"/>
    <property type="molecule type" value="Genomic_DNA"/>
</dbReference>
<dbReference type="InterPro" id="IPR045090">
    <property type="entry name" value="Pept_M3A_M3B"/>
</dbReference>
<evidence type="ECO:0000313" key="9">
    <source>
        <dbReference type="EMBL" id="CAG7724695.1"/>
    </source>
</evidence>
<dbReference type="GO" id="GO:0004222">
    <property type="term" value="F:metalloendopeptidase activity"/>
    <property type="evidence" value="ECO:0007669"/>
    <property type="project" value="InterPro"/>
</dbReference>
<sequence length="814" mass="93079">MELKHIHTSTVCDTSSASEYNPVGERGKVLRYPSLKLLFWRKKDYLLGRGLIVCNVNGNGAERKIISSSLSHYCSSASQRNILSPVNPPSRTQLVSERVGNFPQFLTCSYFSSVLKSSSLLSLLCLPNYSARFYSSGPAPSTTSSLHAPNSVLKESEAMTVNNGDSDPEPRYSTRDLIAMKPHGVQHNWDLRTYTPKDIEQKCADIIEQLRQLFDKTASAETLDFNSVLKPLLEAHRYSFTHGAVVTFPRHVADSPTIRDAASQATKLLDESSVEMSMRKDVFDKLVEYRDNYSHSDNLSPEYQRCLDRLIHTGRRNGLHLSEDVREKVKAIKKQVSELTLQFSRNLGEENTVLLFSAEELEGMPATFLEGLEKDADSGKYKVSLKYPHFFPVTRKCRIPETRKKLEIAYQSKCIQQNTRLLEEVLELRQREAELLGYANHAAYAQDMQMAKHPDRVKTFLTDLAIKLQPLWKAEKQTMLELKKRECEKYNFEYNDKLEMWDFRYYMCLIEEENYAVDQQLLMGYFPLEVVTKGMLGIYEDLLGLQFTALADAQKWHDDVEVYQVNDRSTSELMGYFYLDLFPREGKFGHACCVPLQPGCLDVSGVKQPAVSAMLTNFTRPKKDKPSLLDHKEVETYFHEFGHLMHTICSRAKSALLFGTRVETDFLEAPSQMLENWVWEREPLRRMSLHYETKTPLPDDIIDKLAASQVANAGGLNLRQIVLATFDQRVHLQGRSDTQAVYAQTLQEIMGLDAIPGTNMPANFNHLCIGYSGRYYSYLWSEVFSMDICHGHAEEFPRSRAEQFCVLAKQRSIK</sequence>
<keyword evidence="4 7" id="KW-0378">Hydrolase</keyword>
<dbReference type="AlphaFoldDB" id="A0A8J2JZ73"/>
<dbReference type="InterPro" id="IPR001567">
    <property type="entry name" value="Pept_M3A_M3B_dom"/>
</dbReference>
<feature type="domain" description="Peptidase M3A/M3B catalytic" evidence="8">
    <location>
        <begin position="395"/>
        <end position="795"/>
    </location>
</feature>
<reference evidence="9" key="1">
    <citation type="submission" date="2021-06" db="EMBL/GenBank/DDBJ databases">
        <authorList>
            <person name="Hodson N. C."/>
            <person name="Mongue J. A."/>
            <person name="Jaron S. K."/>
        </authorList>
    </citation>
    <scope>NUCLEOTIDE SEQUENCE</scope>
</reference>
<organism evidence="9 10">
    <name type="scientific">Allacma fusca</name>
    <dbReference type="NCBI Taxonomy" id="39272"/>
    <lineage>
        <taxon>Eukaryota</taxon>
        <taxon>Metazoa</taxon>
        <taxon>Ecdysozoa</taxon>
        <taxon>Arthropoda</taxon>
        <taxon>Hexapoda</taxon>
        <taxon>Collembola</taxon>
        <taxon>Symphypleona</taxon>
        <taxon>Sminthuridae</taxon>
        <taxon>Allacma</taxon>
    </lineage>
</organism>
<dbReference type="Proteomes" id="UP000708208">
    <property type="component" value="Unassembled WGS sequence"/>
</dbReference>
<evidence type="ECO:0000256" key="2">
    <source>
        <dbReference type="ARBA" id="ARBA00022670"/>
    </source>
</evidence>
<evidence type="ECO:0000256" key="6">
    <source>
        <dbReference type="ARBA" id="ARBA00023049"/>
    </source>
</evidence>
<keyword evidence="3 7" id="KW-0479">Metal-binding</keyword>
<dbReference type="FunFam" id="3.40.390.10:FF:000006">
    <property type="entry name" value="Thimet oligopeptidase 1"/>
    <property type="match status" value="1"/>
</dbReference>
<evidence type="ECO:0000313" key="10">
    <source>
        <dbReference type="Proteomes" id="UP000708208"/>
    </source>
</evidence>
<dbReference type="CDD" id="cd06455">
    <property type="entry name" value="M3A_TOP"/>
    <property type="match status" value="1"/>
</dbReference>
<dbReference type="OrthoDB" id="7771714at2759"/>
<evidence type="ECO:0000259" key="8">
    <source>
        <dbReference type="Pfam" id="PF01432"/>
    </source>
</evidence>
<dbReference type="GO" id="GO:0006518">
    <property type="term" value="P:peptide metabolic process"/>
    <property type="evidence" value="ECO:0007669"/>
    <property type="project" value="TreeGrafter"/>
</dbReference>
<keyword evidence="2 7" id="KW-0645">Protease</keyword>
<keyword evidence="6 7" id="KW-0482">Metalloprotease</keyword>
<evidence type="ECO:0000256" key="5">
    <source>
        <dbReference type="ARBA" id="ARBA00022833"/>
    </source>
</evidence>
<evidence type="ECO:0000256" key="4">
    <source>
        <dbReference type="ARBA" id="ARBA00022801"/>
    </source>
</evidence>
<accession>A0A8J2JZ73</accession>
<proteinExistence type="inferred from homology"/>
<keyword evidence="10" id="KW-1185">Reference proteome</keyword>